<evidence type="ECO:0008006" key="3">
    <source>
        <dbReference type="Google" id="ProtNLM"/>
    </source>
</evidence>
<dbReference type="AlphaFoldDB" id="X1K749"/>
<evidence type="ECO:0000256" key="1">
    <source>
        <dbReference type="SAM" id="MobiDB-lite"/>
    </source>
</evidence>
<dbReference type="EMBL" id="BARV01008307">
    <property type="protein sequence ID" value="GAI02857.1"/>
    <property type="molecule type" value="Genomic_DNA"/>
</dbReference>
<evidence type="ECO:0000313" key="2">
    <source>
        <dbReference type="EMBL" id="GAI02857.1"/>
    </source>
</evidence>
<organism evidence="2">
    <name type="scientific">marine sediment metagenome</name>
    <dbReference type="NCBI Taxonomy" id="412755"/>
    <lineage>
        <taxon>unclassified sequences</taxon>
        <taxon>metagenomes</taxon>
        <taxon>ecological metagenomes</taxon>
    </lineage>
</organism>
<reference evidence="2" key="1">
    <citation type="journal article" date="2014" name="Front. Microbiol.">
        <title>High frequency of phylogenetically diverse reductive dehalogenase-homologous genes in deep subseafloor sedimentary metagenomes.</title>
        <authorList>
            <person name="Kawai M."/>
            <person name="Futagami T."/>
            <person name="Toyoda A."/>
            <person name="Takaki Y."/>
            <person name="Nishi S."/>
            <person name="Hori S."/>
            <person name="Arai W."/>
            <person name="Tsubouchi T."/>
            <person name="Morono Y."/>
            <person name="Uchiyama I."/>
            <person name="Ito T."/>
            <person name="Fujiyama A."/>
            <person name="Inagaki F."/>
            <person name="Takami H."/>
        </authorList>
    </citation>
    <scope>NUCLEOTIDE SEQUENCE</scope>
    <source>
        <strain evidence="2">Expedition CK06-06</strain>
    </source>
</reference>
<name>X1K749_9ZZZZ</name>
<sequence length="231" mass="26728">MPRHANQTSFKPGHKTWIKGKHHSLKTRQKLKARALQPESICRSITNLPPPMPKETNPNWRGGHYIKCAYCNNEFWVRPSLSGTAKYCSRECKDKALDISGEANPNWRGGHYKNCEYCGTQFWAIPATQGTHRYCSLSCKAKAEGTFKRLNTDPKFQQKRLTMRKPNRQERKLEALLEKRFPGEWKFVGNSEVILGTLNPDFINCNGRKHIIEFFGCWYHGCPIHHPEKTV</sequence>
<protein>
    <recommendedName>
        <fullName evidence="3">Nuclease associated modular domain-containing protein</fullName>
    </recommendedName>
</protein>
<accession>X1K749</accession>
<feature type="compositionally biased region" description="Polar residues" evidence="1">
    <location>
        <begin position="1"/>
        <end position="10"/>
    </location>
</feature>
<gene>
    <name evidence="2" type="ORF">S06H3_16737</name>
</gene>
<feature type="region of interest" description="Disordered" evidence="1">
    <location>
        <begin position="1"/>
        <end position="24"/>
    </location>
</feature>
<comment type="caution">
    <text evidence="2">The sequence shown here is derived from an EMBL/GenBank/DDBJ whole genome shotgun (WGS) entry which is preliminary data.</text>
</comment>
<feature type="non-terminal residue" evidence="2">
    <location>
        <position position="231"/>
    </location>
</feature>
<proteinExistence type="predicted"/>
<feature type="compositionally biased region" description="Basic residues" evidence="1">
    <location>
        <begin position="12"/>
        <end position="24"/>
    </location>
</feature>